<dbReference type="FunFam" id="3.30.70.270:FF:000001">
    <property type="entry name" value="Diguanylate cyclase domain protein"/>
    <property type="match status" value="1"/>
</dbReference>
<organism evidence="3 4">
    <name type="scientific">Anaerosporobacter mobilis DSM 15930</name>
    <dbReference type="NCBI Taxonomy" id="1120996"/>
    <lineage>
        <taxon>Bacteria</taxon>
        <taxon>Bacillati</taxon>
        <taxon>Bacillota</taxon>
        <taxon>Clostridia</taxon>
        <taxon>Lachnospirales</taxon>
        <taxon>Lachnospiraceae</taxon>
        <taxon>Anaerosporobacter</taxon>
    </lineage>
</organism>
<dbReference type="EMBL" id="FRCP01000007">
    <property type="protein sequence ID" value="SHM21420.1"/>
    <property type="molecule type" value="Genomic_DNA"/>
</dbReference>
<accession>A0A1M7GYV1</accession>
<sequence length="565" mass="64413">MVLNKKILTQKKFSQLHRYLLAFFLLYLMERFAQTNSTDYVWPFVIIIPVFTMDLLLSIKNYMNSRNVVYMLRFVEVTVAAGYTIVATAPYNLGLSVLCLVLFFSEYVMAFDFEDIYYRTIAVLTGSIPLVTLLIIDAVISREVKERLFPISCIFILLVVFCTFVITLYAKVVNEYNFQVFAQSRLIEDINQTNEDLRLNQEKVKKSNELLGMQKVKLEQAYKEINSVNNEMMIQNEIVKYISSSLDIDNLMTLITESVLEGMGLDTCILVLNPTEENKINYKARTKYGMNEDKEFGELIEKGYFNNYLADSKVFVDNDANIHKYPLPSKSVTGSVLMVPLIKQEVQIGILIVTHAKKDYFISNVGFFEGIVAQFLVAIDNANLYAKMERMAKHDGLTGVYNRGHLTQRFNEYLNAAILNKTSLTVALFDIDKFKKVNDSYGHLFGDVVIKTIASLAKEVAESSNAMVGRYGGEEFVLVFPNRGLESSLTLVEELHKKIRDTELIHNGESIHINTSIGITSYPETCKNPSELLNRADWAMYYSKQNGRGRITIDSDSIREAVLLK</sequence>
<dbReference type="GO" id="GO:1902201">
    <property type="term" value="P:negative regulation of bacterial-type flagellum-dependent cell motility"/>
    <property type="evidence" value="ECO:0007669"/>
    <property type="project" value="TreeGrafter"/>
</dbReference>
<gene>
    <name evidence="3" type="ORF">SAMN02746066_01197</name>
</gene>
<dbReference type="CDD" id="cd01949">
    <property type="entry name" value="GGDEF"/>
    <property type="match status" value="1"/>
</dbReference>
<name>A0A1M7GYV1_9FIRM</name>
<feature type="domain" description="GGDEF" evidence="2">
    <location>
        <begin position="422"/>
        <end position="556"/>
    </location>
</feature>
<dbReference type="GO" id="GO:0043709">
    <property type="term" value="P:cell adhesion involved in single-species biofilm formation"/>
    <property type="evidence" value="ECO:0007669"/>
    <property type="project" value="TreeGrafter"/>
</dbReference>
<dbReference type="OrthoDB" id="9804955at2"/>
<dbReference type="InterPro" id="IPR000160">
    <property type="entry name" value="GGDEF_dom"/>
</dbReference>
<keyword evidence="1" id="KW-0472">Membrane</keyword>
<dbReference type="PANTHER" id="PTHR45138:SF9">
    <property type="entry name" value="DIGUANYLATE CYCLASE DGCM-RELATED"/>
    <property type="match status" value="1"/>
</dbReference>
<dbReference type="GO" id="GO:0052621">
    <property type="term" value="F:diguanylate cyclase activity"/>
    <property type="evidence" value="ECO:0007669"/>
    <property type="project" value="TreeGrafter"/>
</dbReference>
<dbReference type="RefSeq" id="WP_073284517.1">
    <property type="nucleotide sequence ID" value="NZ_FRCP01000007.1"/>
</dbReference>
<dbReference type="AlphaFoldDB" id="A0A1M7GYV1"/>
<dbReference type="Proteomes" id="UP000184038">
    <property type="component" value="Unassembled WGS sequence"/>
</dbReference>
<evidence type="ECO:0000256" key="1">
    <source>
        <dbReference type="SAM" id="Phobius"/>
    </source>
</evidence>
<reference evidence="3 4" key="1">
    <citation type="submission" date="2016-11" db="EMBL/GenBank/DDBJ databases">
        <authorList>
            <person name="Jaros S."/>
            <person name="Januszkiewicz K."/>
            <person name="Wedrychowicz H."/>
        </authorList>
    </citation>
    <scope>NUCLEOTIDE SEQUENCE [LARGE SCALE GENOMIC DNA]</scope>
    <source>
        <strain evidence="3 4">DSM 15930</strain>
    </source>
</reference>
<dbReference type="STRING" id="1120996.SAMN02746066_01197"/>
<keyword evidence="4" id="KW-1185">Reference proteome</keyword>
<dbReference type="NCBIfam" id="TIGR00254">
    <property type="entry name" value="GGDEF"/>
    <property type="match status" value="1"/>
</dbReference>
<dbReference type="InterPro" id="IPR029787">
    <property type="entry name" value="Nucleotide_cyclase"/>
</dbReference>
<dbReference type="Pfam" id="PF00990">
    <property type="entry name" value="GGDEF"/>
    <property type="match status" value="1"/>
</dbReference>
<dbReference type="PROSITE" id="PS50887">
    <property type="entry name" value="GGDEF"/>
    <property type="match status" value="1"/>
</dbReference>
<feature type="transmembrane region" description="Helical" evidence="1">
    <location>
        <begin position="148"/>
        <end position="170"/>
    </location>
</feature>
<dbReference type="SUPFAM" id="SSF55073">
    <property type="entry name" value="Nucleotide cyclase"/>
    <property type="match status" value="1"/>
</dbReference>
<dbReference type="InterPro" id="IPR043128">
    <property type="entry name" value="Rev_trsase/Diguanyl_cyclase"/>
</dbReference>
<feature type="transmembrane region" description="Helical" evidence="1">
    <location>
        <begin position="80"/>
        <end position="104"/>
    </location>
</feature>
<dbReference type="SUPFAM" id="SSF55781">
    <property type="entry name" value="GAF domain-like"/>
    <property type="match status" value="1"/>
</dbReference>
<feature type="transmembrane region" description="Helical" evidence="1">
    <location>
        <begin position="16"/>
        <end position="34"/>
    </location>
</feature>
<evidence type="ECO:0000259" key="2">
    <source>
        <dbReference type="PROSITE" id="PS50887"/>
    </source>
</evidence>
<dbReference type="InterPro" id="IPR050469">
    <property type="entry name" value="Diguanylate_Cyclase"/>
</dbReference>
<keyword evidence="1" id="KW-1133">Transmembrane helix</keyword>
<evidence type="ECO:0000313" key="3">
    <source>
        <dbReference type="EMBL" id="SHM21420.1"/>
    </source>
</evidence>
<dbReference type="Gene3D" id="3.30.70.270">
    <property type="match status" value="1"/>
</dbReference>
<evidence type="ECO:0000313" key="4">
    <source>
        <dbReference type="Proteomes" id="UP000184038"/>
    </source>
</evidence>
<keyword evidence="1" id="KW-0812">Transmembrane</keyword>
<proteinExistence type="predicted"/>
<protein>
    <submittedName>
        <fullName evidence="3">Diguanylate cyclase (GGDEF) domain-containing protein</fullName>
    </submittedName>
</protein>
<dbReference type="Gene3D" id="3.30.450.40">
    <property type="match status" value="1"/>
</dbReference>
<dbReference type="SMART" id="SM00267">
    <property type="entry name" value="GGDEF"/>
    <property type="match status" value="1"/>
</dbReference>
<feature type="transmembrane region" description="Helical" evidence="1">
    <location>
        <begin position="116"/>
        <end position="136"/>
    </location>
</feature>
<dbReference type="InterPro" id="IPR029016">
    <property type="entry name" value="GAF-like_dom_sf"/>
</dbReference>
<dbReference type="PANTHER" id="PTHR45138">
    <property type="entry name" value="REGULATORY COMPONENTS OF SENSORY TRANSDUCTION SYSTEM"/>
    <property type="match status" value="1"/>
</dbReference>
<dbReference type="GO" id="GO:0005886">
    <property type="term" value="C:plasma membrane"/>
    <property type="evidence" value="ECO:0007669"/>
    <property type="project" value="TreeGrafter"/>
</dbReference>
<feature type="transmembrane region" description="Helical" evidence="1">
    <location>
        <begin position="40"/>
        <end position="59"/>
    </location>
</feature>